<dbReference type="PANTHER" id="PTHR44591">
    <property type="entry name" value="STRESS RESPONSE REGULATOR PROTEIN 1"/>
    <property type="match status" value="1"/>
</dbReference>
<evidence type="ECO:0000256" key="1">
    <source>
        <dbReference type="ARBA" id="ARBA00022553"/>
    </source>
</evidence>
<comment type="caution">
    <text evidence="4">The sequence shown here is derived from an EMBL/GenBank/DDBJ whole genome shotgun (WGS) entry which is preliminary data.</text>
</comment>
<dbReference type="PANTHER" id="PTHR44591:SF23">
    <property type="entry name" value="CHEY SUBFAMILY"/>
    <property type="match status" value="1"/>
</dbReference>
<keyword evidence="5" id="KW-1185">Reference proteome</keyword>
<protein>
    <submittedName>
        <fullName evidence="4">Response regulator</fullName>
    </submittedName>
</protein>
<evidence type="ECO:0000313" key="5">
    <source>
        <dbReference type="Proteomes" id="UP001484239"/>
    </source>
</evidence>
<keyword evidence="1 2" id="KW-0597">Phosphoprotein</keyword>
<dbReference type="Proteomes" id="UP001484239">
    <property type="component" value="Unassembled WGS sequence"/>
</dbReference>
<gene>
    <name evidence="4" type="ORF">WI372_15445</name>
</gene>
<evidence type="ECO:0000256" key="2">
    <source>
        <dbReference type="PROSITE-ProRule" id="PRU00169"/>
    </source>
</evidence>
<dbReference type="SUPFAM" id="SSF52172">
    <property type="entry name" value="CheY-like"/>
    <property type="match status" value="1"/>
</dbReference>
<dbReference type="InterPro" id="IPR001789">
    <property type="entry name" value="Sig_transdc_resp-reg_receiver"/>
</dbReference>
<proteinExistence type="predicted"/>
<dbReference type="SMART" id="SM00448">
    <property type="entry name" value="REC"/>
    <property type="match status" value="1"/>
</dbReference>
<organism evidence="4 5">
    <name type="scientific">Gaopeijia maritima</name>
    <dbReference type="NCBI Taxonomy" id="3119007"/>
    <lineage>
        <taxon>Bacteria</taxon>
        <taxon>Pseudomonadati</taxon>
        <taxon>Gemmatimonadota</taxon>
        <taxon>Longimicrobiia</taxon>
        <taxon>Gaopeijiales</taxon>
        <taxon>Gaopeijiaceae</taxon>
        <taxon>Gaopeijia</taxon>
    </lineage>
</organism>
<feature type="domain" description="Response regulatory" evidence="3">
    <location>
        <begin position="8"/>
        <end position="124"/>
    </location>
</feature>
<feature type="modified residue" description="4-aspartylphosphate" evidence="2">
    <location>
        <position position="57"/>
    </location>
</feature>
<accession>A0ABU9EE28</accession>
<sequence>MAVESTPKVLLVEDYPETRAIFRLVLESAGFEVLEASNAEDGLQRATGEHPDVILTDLVMPGMSGVDAARILRRRPDTGTIPIVAATGSVSARSLSHETRRWFVEVLEKPVQPEELVRAVREALDDESLDGHISLPESAG</sequence>
<dbReference type="RefSeq" id="WP_405283987.1">
    <property type="nucleotide sequence ID" value="NZ_CP144380.1"/>
</dbReference>
<dbReference type="Gene3D" id="3.40.50.2300">
    <property type="match status" value="1"/>
</dbReference>
<evidence type="ECO:0000259" key="3">
    <source>
        <dbReference type="PROSITE" id="PS50110"/>
    </source>
</evidence>
<dbReference type="Pfam" id="PF00072">
    <property type="entry name" value="Response_reg"/>
    <property type="match status" value="1"/>
</dbReference>
<dbReference type="InterPro" id="IPR011006">
    <property type="entry name" value="CheY-like_superfamily"/>
</dbReference>
<name>A0ABU9EE28_9BACT</name>
<evidence type="ECO:0000313" key="4">
    <source>
        <dbReference type="EMBL" id="MEK9502387.1"/>
    </source>
</evidence>
<dbReference type="PROSITE" id="PS50110">
    <property type="entry name" value="RESPONSE_REGULATORY"/>
    <property type="match status" value="1"/>
</dbReference>
<reference evidence="4 5" key="1">
    <citation type="submission" date="2024-02" db="EMBL/GenBank/DDBJ databases">
        <title>A novel Gemmatimonadota bacterium.</title>
        <authorList>
            <person name="Du Z.-J."/>
            <person name="Ye Y.-Q."/>
        </authorList>
    </citation>
    <scope>NUCLEOTIDE SEQUENCE [LARGE SCALE GENOMIC DNA]</scope>
    <source>
        <strain evidence="4 5">DH-20</strain>
    </source>
</reference>
<dbReference type="InterPro" id="IPR050595">
    <property type="entry name" value="Bact_response_regulator"/>
</dbReference>
<dbReference type="EMBL" id="JBBHLI010000011">
    <property type="protein sequence ID" value="MEK9502387.1"/>
    <property type="molecule type" value="Genomic_DNA"/>
</dbReference>